<evidence type="ECO:0000313" key="2">
    <source>
        <dbReference type="Proteomes" id="UP000254410"/>
    </source>
</evidence>
<dbReference type="EMBL" id="CP033540">
    <property type="protein sequence ID" value="AZC00603.1"/>
    <property type="molecule type" value="Genomic_DNA"/>
</dbReference>
<accession>A0A3G6YJL3</accession>
<name>A0A3G6YJL3_ACIPI</name>
<gene>
    <name evidence="1" type="ORF">DKE52_010395</name>
</gene>
<proteinExistence type="predicted"/>
<sequence>MRFSRTKKKKNLKKEIIGLIESQKKISKALSVLIEGFAEPDAYFYDSFKSEYLVLLENIKSKAFDFSESLSLLELKLDEKLINLSLELIFDFSPLEKSFRAFN</sequence>
<evidence type="ECO:0000313" key="1">
    <source>
        <dbReference type="EMBL" id="AZC00603.1"/>
    </source>
</evidence>
<protein>
    <submittedName>
        <fullName evidence="1">Uncharacterized protein</fullName>
    </submittedName>
</protein>
<organism evidence="1 2">
    <name type="scientific">Acinetobacter pittii</name>
    <name type="common">Acinetobacter genomosp. 3</name>
    <dbReference type="NCBI Taxonomy" id="48296"/>
    <lineage>
        <taxon>Bacteria</taxon>
        <taxon>Pseudomonadati</taxon>
        <taxon>Pseudomonadota</taxon>
        <taxon>Gammaproteobacteria</taxon>
        <taxon>Moraxellales</taxon>
        <taxon>Moraxellaceae</taxon>
        <taxon>Acinetobacter</taxon>
        <taxon>Acinetobacter calcoaceticus/baumannii complex</taxon>
    </lineage>
</organism>
<reference evidence="1 2" key="1">
    <citation type="submission" date="2018-11" db="EMBL/GenBank/DDBJ databases">
        <authorList>
            <person name="Kuo S.-C."/>
            <person name="Chen F.-J."/>
            <person name="Liao Y.-C."/>
        </authorList>
    </citation>
    <scope>NUCLEOTIDE SEQUENCE [LARGE SCALE GENOMIC DNA]</scope>
    <source>
        <strain evidence="1 2">2014S06-099</strain>
    </source>
</reference>
<reference evidence="1 2" key="2">
    <citation type="submission" date="2018-12" db="EMBL/GenBank/DDBJ databases">
        <title>Molecular Epidemiology of Emerging Carbapenem-Resistance in Acinetobacter nosocomialis and Acinetobacter pittii in Taiwan, 2010-2014.</title>
        <authorList>
            <person name="Huang W.-C."/>
            <person name="Wang H.-Y."/>
            <person name="Lai J.-F."/>
            <person name="Lauderdale T.-L."/>
            <person name="Sytwu H.-K."/>
        </authorList>
    </citation>
    <scope>NUCLEOTIDE SEQUENCE [LARGE SCALE GENOMIC DNA]</scope>
    <source>
        <strain evidence="1 2">2014S06-099</strain>
    </source>
</reference>
<dbReference type="Proteomes" id="UP000254410">
    <property type="component" value="Chromosome"/>
</dbReference>
<dbReference type="AlphaFoldDB" id="A0A3G6YJL3"/>